<dbReference type="InterPro" id="IPR015947">
    <property type="entry name" value="PUA-like_sf"/>
</dbReference>
<dbReference type="EMBL" id="UYIO01000001">
    <property type="protein sequence ID" value="VDG75686.1"/>
    <property type="molecule type" value="Genomic_DNA"/>
</dbReference>
<dbReference type="PANTHER" id="PTHR39203">
    <property type="entry name" value="CYTOPLASMIC PROTEIN-RELATED"/>
    <property type="match status" value="1"/>
</dbReference>
<proteinExistence type="predicted"/>
<evidence type="ECO:0000259" key="1">
    <source>
        <dbReference type="SMART" id="SM01022"/>
    </source>
</evidence>
<protein>
    <submittedName>
        <fullName evidence="2">Asch domain superfamily</fullName>
    </submittedName>
</protein>
<comment type="caution">
    <text evidence="2">The sequence shown here is derived from an EMBL/GenBank/DDBJ whole genome shotgun (WGS) entry which is preliminary data.</text>
</comment>
<reference evidence="2 3" key="1">
    <citation type="submission" date="2018-11" db="EMBL/GenBank/DDBJ databases">
        <authorList>
            <consortium name="Pathogen Informatics"/>
        </authorList>
    </citation>
    <scope>NUCLEOTIDE SEQUENCE [LARGE SCALE GENOMIC DNA]</scope>
    <source>
        <strain evidence="2 3">NCTC10327</strain>
    </source>
</reference>
<dbReference type="InterPro" id="IPR009326">
    <property type="entry name" value="DUF984"/>
</dbReference>
<dbReference type="Gene3D" id="3.10.400.10">
    <property type="entry name" value="Sulfate adenylyltransferase"/>
    <property type="match status" value="1"/>
</dbReference>
<organism evidence="2 3">
    <name type="scientific">Actinobaculum suis</name>
    <dbReference type="NCBI Taxonomy" id="1657"/>
    <lineage>
        <taxon>Bacteria</taxon>
        <taxon>Bacillati</taxon>
        <taxon>Actinomycetota</taxon>
        <taxon>Actinomycetes</taxon>
        <taxon>Actinomycetales</taxon>
        <taxon>Actinomycetaceae</taxon>
        <taxon>Actinobaculum</taxon>
    </lineage>
</organism>
<name>A0A7Z9C7S6_9ACTO</name>
<dbReference type="Proteomes" id="UP000269974">
    <property type="component" value="Unassembled WGS sequence"/>
</dbReference>
<evidence type="ECO:0000313" key="2">
    <source>
        <dbReference type="EMBL" id="VDG75686.1"/>
    </source>
</evidence>
<accession>A0A7Z9C7S6</accession>
<dbReference type="SUPFAM" id="SSF88697">
    <property type="entry name" value="PUA domain-like"/>
    <property type="match status" value="1"/>
</dbReference>
<dbReference type="InterPro" id="IPR007374">
    <property type="entry name" value="ASCH_domain"/>
</dbReference>
<gene>
    <name evidence="2" type="ORF">NCTC10327_00375</name>
</gene>
<dbReference type="RefSeq" id="WP_244924604.1">
    <property type="nucleotide sequence ID" value="NZ_UYIO01000001.1"/>
</dbReference>
<dbReference type="AlphaFoldDB" id="A0A7Z9C7S6"/>
<dbReference type="PANTHER" id="PTHR39203:SF1">
    <property type="entry name" value="CYTOPLASMIC PROTEIN"/>
    <property type="match status" value="1"/>
</dbReference>
<dbReference type="Pfam" id="PF04266">
    <property type="entry name" value="ASCH"/>
    <property type="match status" value="1"/>
</dbReference>
<dbReference type="SMART" id="SM01022">
    <property type="entry name" value="ASCH"/>
    <property type="match status" value="1"/>
</dbReference>
<sequence>MAWNIFGIPEPWKDAGAANAGAVNAGAANAGTAEVNAGAQGGGAQNSAAQGNGVQDGAGVDAGAGQLFDANWVPEPVDADVEAFWTRAITRAKLNPLEVLTGAEDLTTLRPPAFAFGGTEEMADELAQLVVDGKKTVTSSLRETYTAEGEELPQAGELAIVTDGRGVPRALIAITKVEVIPFREVDAEIAHSEGEGDLSLEYWQRVHAEFFAAEAAEVGIEFDPETCHVVVEHFTTLYTDATDKLTSAN</sequence>
<dbReference type="CDD" id="cd06553">
    <property type="entry name" value="ASCH_Ef3133_like"/>
    <property type="match status" value="1"/>
</dbReference>
<feature type="domain" description="ASCH" evidence="1">
    <location>
        <begin position="114"/>
        <end position="238"/>
    </location>
</feature>
<evidence type="ECO:0000313" key="3">
    <source>
        <dbReference type="Proteomes" id="UP000269974"/>
    </source>
</evidence>